<feature type="domain" description="Sulfatase-modifying factor enzyme-like" evidence="1">
    <location>
        <begin position="61"/>
        <end position="307"/>
    </location>
</feature>
<dbReference type="PANTHER" id="PTHR23150:SF19">
    <property type="entry name" value="FORMYLGLYCINE-GENERATING ENZYME"/>
    <property type="match status" value="1"/>
</dbReference>
<dbReference type="InterPro" id="IPR005532">
    <property type="entry name" value="SUMF_dom"/>
</dbReference>
<dbReference type="EMBL" id="UINC01014590">
    <property type="protein sequence ID" value="SVA62125.1"/>
    <property type="molecule type" value="Genomic_DNA"/>
</dbReference>
<dbReference type="SUPFAM" id="SSF56436">
    <property type="entry name" value="C-type lectin-like"/>
    <property type="match status" value="1"/>
</dbReference>
<evidence type="ECO:0000313" key="2">
    <source>
        <dbReference type="EMBL" id="SVA62125.1"/>
    </source>
</evidence>
<name>A0A381XBI8_9ZZZZ</name>
<dbReference type="InterPro" id="IPR042095">
    <property type="entry name" value="SUMF_sf"/>
</dbReference>
<dbReference type="GO" id="GO:0120147">
    <property type="term" value="F:formylglycine-generating oxidase activity"/>
    <property type="evidence" value="ECO:0007669"/>
    <property type="project" value="TreeGrafter"/>
</dbReference>
<sequence length="526" mass="58107">MTSTSRSHPKLFSSFLLPATILTVALLAFEPVVFGQAGDPGGDTVSKDLSLDLGKGVSMKLVHIPAGKFKMGNNDTPPETIKKVGGKEENLSDEYPAHEVTISKPFYMGIYELTQAQWKAVMGTEPWMTKTALGYARAQPRPGNIDDYPAVWMSSYDAIEFCRKLSKKTGRTVSLPTEAQWEYACRAGSTTTFSFGDELSKLIDHGWYGGLATGQKEDYAHRVGQRKPNAWGLYDMHGNVWEFCSDWYDKDFYSRSPSVDPENTTETDLRCLRSGSFHSVPAVSRSSQRARWVGPKQVRYNYGIRVVVATGASAKDKLKSHFKPIFEKFGQNSTTKIKVVSGPEAVQMRNGRVAGKQWIATSGDYRFKLTIEDATGAKLEQLVKRLEKLPSSYMSACVAVSDKGEDGIAIYANLGGARAHGGKGYINLVPHADALVIAHEAGHTLEQVATQSDPKILDKWEEAIKADNISVSDYGDKVRHEDLAEFAQVYAVCLDAGPEHLEELKKLSPTRFALWEKILNPYSPQA</sequence>
<dbReference type="InterPro" id="IPR051043">
    <property type="entry name" value="Sulfatase_Mod_Factor_Kinase"/>
</dbReference>
<evidence type="ECO:0000259" key="1">
    <source>
        <dbReference type="Pfam" id="PF03781"/>
    </source>
</evidence>
<dbReference type="Pfam" id="PF03781">
    <property type="entry name" value="FGE-sulfatase"/>
    <property type="match status" value="1"/>
</dbReference>
<dbReference type="PANTHER" id="PTHR23150">
    <property type="entry name" value="SULFATASE MODIFYING FACTOR 1, 2"/>
    <property type="match status" value="1"/>
</dbReference>
<accession>A0A381XBI8</accession>
<dbReference type="Gene3D" id="3.90.1580.10">
    <property type="entry name" value="paralog of FGE (formylglycine-generating enzyme)"/>
    <property type="match status" value="1"/>
</dbReference>
<feature type="non-terminal residue" evidence="2">
    <location>
        <position position="526"/>
    </location>
</feature>
<dbReference type="AlphaFoldDB" id="A0A381XBI8"/>
<protein>
    <recommendedName>
        <fullName evidence="1">Sulfatase-modifying factor enzyme-like domain-containing protein</fullName>
    </recommendedName>
</protein>
<gene>
    <name evidence="2" type="ORF">METZ01_LOCUS114979</name>
</gene>
<dbReference type="InterPro" id="IPR016187">
    <property type="entry name" value="CTDL_fold"/>
</dbReference>
<organism evidence="2">
    <name type="scientific">marine metagenome</name>
    <dbReference type="NCBI Taxonomy" id="408172"/>
    <lineage>
        <taxon>unclassified sequences</taxon>
        <taxon>metagenomes</taxon>
        <taxon>ecological metagenomes</taxon>
    </lineage>
</organism>
<reference evidence="2" key="1">
    <citation type="submission" date="2018-05" db="EMBL/GenBank/DDBJ databases">
        <authorList>
            <person name="Lanie J.A."/>
            <person name="Ng W.-L."/>
            <person name="Kazmierczak K.M."/>
            <person name="Andrzejewski T.M."/>
            <person name="Davidsen T.M."/>
            <person name="Wayne K.J."/>
            <person name="Tettelin H."/>
            <person name="Glass J.I."/>
            <person name="Rusch D."/>
            <person name="Podicherti R."/>
            <person name="Tsui H.-C.T."/>
            <person name="Winkler M.E."/>
        </authorList>
    </citation>
    <scope>NUCLEOTIDE SEQUENCE</scope>
</reference>
<proteinExistence type="predicted"/>